<keyword evidence="5" id="KW-0119">Carbohydrate metabolism</keyword>
<dbReference type="InterPro" id="IPR001509">
    <property type="entry name" value="Epimerase_deHydtase"/>
</dbReference>
<accession>A0A6C0DQL5</accession>
<name>A0A6C0DQL5_9ZZZZ</name>
<evidence type="ECO:0000256" key="1">
    <source>
        <dbReference type="ARBA" id="ARBA00001911"/>
    </source>
</evidence>
<dbReference type="InterPro" id="IPR036291">
    <property type="entry name" value="NAD(P)-bd_dom_sf"/>
</dbReference>
<reference evidence="7" key="1">
    <citation type="journal article" date="2020" name="Nature">
        <title>Giant virus diversity and host interactions through global metagenomics.</title>
        <authorList>
            <person name="Schulz F."/>
            <person name="Roux S."/>
            <person name="Paez-Espino D."/>
            <person name="Jungbluth S."/>
            <person name="Walsh D.A."/>
            <person name="Denef V.J."/>
            <person name="McMahon K.D."/>
            <person name="Konstantinidis K.T."/>
            <person name="Eloe-Fadrosh E.A."/>
            <person name="Kyrpides N.C."/>
            <person name="Woyke T."/>
        </authorList>
    </citation>
    <scope>NUCLEOTIDE SEQUENCE</scope>
    <source>
        <strain evidence="7">GVMAG-M-3300023174-49</strain>
    </source>
</reference>
<feature type="domain" description="NAD-dependent epimerase/dehydratase" evidence="6">
    <location>
        <begin position="3"/>
        <end position="254"/>
    </location>
</feature>
<evidence type="ECO:0000256" key="2">
    <source>
        <dbReference type="ARBA" id="ARBA00007637"/>
    </source>
</evidence>
<comment type="cofactor">
    <cofactor evidence="1">
        <name>NAD(+)</name>
        <dbReference type="ChEBI" id="CHEBI:57540"/>
    </cofactor>
</comment>
<dbReference type="GO" id="GO:0006012">
    <property type="term" value="P:galactose metabolic process"/>
    <property type="evidence" value="ECO:0007669"/>
    <property type="project" value="InterPro"/>
</dbReference>
<comment type="similarity">
    <text evidence="2">Belongs to the NAD(P)-dependent epimerase/dehydratase family.</text>
</comment>
<evidence type="ECO:0000259" key="6">
    <source>
        <dbReference type="Pfam" id="PF01370"/>
    </source>
</evidence>
<dbReference type="EMBL" id="MN739663">
    <property type="protein sequence ID" value="QHT19156.1"/>
    <property type="molecule type" value="Genomic_DNA"/>
</dbReference>
<dbReference type="NCBIfam" id="TIGR01179">
    <property type="entry name" value="galE"/>
    <property type="match status" value="1"/>
</dbReference>
<dbReference type="PANTHER" id="PTHR43725:SF53">
    <property type="entry name" value="UDP-ARABINOSE 4-EPIMERASE 1"/>
    <property type="match status" value="1"/>
</dbReference>
<evidence type="ECO:0000256" key="4">
    <source>
        <dbReference type="ARBA" id="ARBA00023235"/>
    </source>
</evidence>
<evidence type="ECO:0000256" key="5">
    <source>
        <dbReference type="ARBA" id="ARBA00023277"/>
    </source>
</evidence>
<dbReference type="Gene3D" id="3.40.50.720">
    <property type="entry name" value="NAD(P)-binding Rossmann-like Domain"/>
    <property type="match status" value="1"/>
</dbReference>
<protein>
    <recommendedName>
        <fullName evidence="6">NAD-dependent epimerase/dehydratase domain-containing protein</fullName>
    </recommendedName>
</protein>
<dbReference type="PANTHER" id="PTHR43725">
    <property type="entry name" value="UDP-GLUCOSE 4-EPIMERASE"/>
    <property type="match status" value="1"/>
</dbReference>
<dbReference type="SUPFAM" id="SSF51735">
    <property type="entry name" value="NAD(P)-binding Rossmann-fold domains"/>
    <property type="match status" value="1"/>
</dbReference>
<sequence length="325" mass="36683">MSILVTGGLGYIGSHLTKVLRTNYNYDNIIVVDNLSTGTTNNSKFCTFLNVDITDFNSLETVFNDFKIDCVFHIAGKAFVKESFEKTNEYYNTNVLGTINILNLMVKYNVNKLVFSSSCAVYGNSNTFPINENSPVNPISPYGNTKRICEEIIQDYSKYKDINTIILRYFNVAGNDFECEVSDVSKNMGRIIPTIILKIMNDETIYINGNTYNTIDGTCSRTYIHVVDLAEAHVKCLQLLEGQKNSGVHTINVGTTKCYTILEIIDIVEKKINKTANYCFNDKIEGDPDIVYCDNTLSKDLLQFEPKYDIGDIIDSCVKYLQIVK</sequence>
<dbReference type="InterPro" id="IPR005886">
    <property type="entry name" value="UDP_G4E"/>
</dbReference>
<evidence type="ECO:0000256" key="3">
    <source>
        <dbReference type="ARBA" id="ARBA00023027"/>
    </source>
</evidence>
<proteinExistence type="inferred from homology"/>
<dbReference type="Gene3D" id="3.90.25.10">
    <property type="entry name" value="UDP-galactose 4-epimerase, domain 1"/>
    <property type="match status" value="1"/>
</dbReference>
<dbReference type="Pfam" id="PF01370">
    <property type="entry name" value="Epimerase"/>
    <property type="match status" value="1"/>
</dbReference>
<dbReference type="GO" id="GO:0003978">
    <property type="term" value="F:UDP-glucose 4-epimerase activity"/>
    <property type="evidence" value="ECO:0007669"/>
    <property type="project" value="InterPro"/>
</dbReference>
<dbReference type="AlphaFoldDB" id="A0A6C0DQL5"/>
<organism evidence="7">
    <name type="scientific">viral metagenome</name>
    <dbReference type="NCBI Taxonomy" id="1070528"/>
    <lineage>
        <taxon>unclassified sequences</taxon>
        <taxon>metagenomes</taxon>
        <taxon>organismal metagenomes</taxon>
    </lineage>
</organism>
<evidence type="ECO:0000313" key="7">
    <source>
        <dbReference type="EMBL" id="QHT19156.1"/>
    </source>
</evidence>
<keyword evidence="4" id="KW-0413">Isomerase</keyword>
<keyword evidence="3" id="KW-0520">NAD</keyword>